<keyword evidence="5" id="KW-0663">Pyridoxal phosphate</keyword>
<dbReference type="SUPFAM" id="SSF53383">
    <property type="entry name" value="PLP-dependent transferases"/>
    <property type="match status" value="1"/>
</dbReference>
<dbReference type="InterPro" id="IPR004838">
    <property type="entry name" value="NHTrfase_class1_PyrdxlP-BS"/>
</dbReference>
<dbReference type="InterPro" id="IPR015422">
    <property type="entry name" value="PyrdxlP-dep_Trfase_small"/>
</dbReference>
<name>A0A2G9Z6X6_9BACT</name>
<evidence type="ECO:0000256" key="6">
    <source>
        <dbReference type="RuleBase" id="RU000481"/>
    </source>
</evidence>
<dbReference type="AlphaFoldDB" id="A0A2G9Z6X6"/>
<evidence type="ECO:0000256" key="5">
    <source>
        <dbReference type="ARBA" id="ARBA00022898"/>
    </source>
</evidence>
<proteinExistence type="inferred from homology"/>
<comment type="similarity">
    <text evidence="2 6">Belongs to the class-I pyridoxal-phosphate-dependent aminotransferase family.</text>
</comment>
<dbReference type="InterPro" id="IPR015421">
    <property type="entry name" value="PyrdxlP-dep_Trfase_major"/>
</dbReference>
<dbReference type="GO" id="GO:0006520">
    <property type="term" value="P:amino acid metabolic process"/>
    <property type="evidence" value="ECO:0007669"/>
    <property type="project" value="InterPro"/>
</dbReference>
<evidence type="ECO:0000256" key="1">
    <source>
        <dbReference type="ARBA" id="ARBA00001933"/>
    </source>
</evidence>
<evidence type="ECO:0000313" key="8">
    <source>
        <dbReference type="EMBL" id="PIP28899.1"/>
    </source>
</evidence>
<dbReference type="InterPro" id="IPR004839">
    <property type="entry name" value="Aminotransferase_I/II_large"/>
</dbReference>
<dbReference type="PROSITE" id="PS00105">
    <property type="entry name" value="AA_TRANSFER_CLASS_1"/>
    <property type="match status" value="1"/>
</dbReference>
<reference evidence="8 9" key="1">
    <citation type="submission" date="2017-09" db="EMBL/GenBank/DDBJ databases">
        <title>Depth-based differentiation of microbial function through sediment-hosted aquifers and enrichment of novel symbionts in the deep terrestrial subsurface.</title>
        <authorList>
            <person name="Probst A.J."/>
            <person name="Ladd B."/>
            <person name="Jarett J.K."/>
            <person name="Geller-Mcgrath D.E."/>
            <person name="Sieber C.M."/>
            <person name="Emerson J.B."/>
            <person name="Anantharaman K."/>
            <person name="Thomas B.C."/>
            <person name="Malmstrom R."/>
            <person name="Stieglmeier M."/>
            <person name="Klingl A."/>
            <person name="Woyke T."/>
            <person name="Ryan C.M."/>
            <person name="Banfield J.F."/>
        </authorList>
    </citation>
    <scope>NUCLEOTIDE SEQUENCE [LARGE SCALE GENOMIC DNA]</scope>
    <source>
        <strain evidence="8">CG23_combo_of_CG06-09_8_20_14_all_39_39</strain>
    </source>
</reference>
<dbReference type="EC" id="2.6.1.-" evidence="6"/>
<dbReference type="EMBL" id="PCRX01000039">
    <property type="protein sequence ID" value="PIP28899.1"/>
    <property type="molecule type" value="Genomic_DNA"/>
</dbReference>
<keyword evidence="4 6" id="KW-0808">Transferase</keyword>
<sequence length="424" mass="47925">MSRFFLTELSIDETILLEKLFEPSKLFFMLNTSKRVNKLIASPIRKFLPMVRAAEKKGVKFFKLNVGDPDIFAPKEILRGIKGYNNRNIPYAPSPGISEHVRAWLKYYALFGIKLKEENIVPTVGGAEGILLALMAVADVGEEIIVFEPLYPSYKGFAAVCNVKLVPITLKLENNFKLPAIQEIAKKINKKTRALVIINPDNPTGKVWSNQELKNIIQLARKNNLFIIADETYREIVFKGKPKSILNFSGARGNTLVVDSLSKRFSAPGIRVGALVSYHQKIMRAILKMAMIRLSVPTVEQLATVAILKNSKKYTSKIANEYRQRRNVVNDALKKMPGVLVSQPAGAFYQVAKLPVKDAEDFIKFLITKFRYKNKSVLVAPLEDFYVSQGLGRNEIRIAYVLNVKELKEALEIFKKGLEQYLKK</sequence>
<evidence type="ECO:0000313" key="9">
    <source>
        <dbReference type="Proteomes" id="UP000231235"/>
    </source>
</evidence>
<evidence type="ECO:0000256" key="4">
    <source>
        <dbReference type="ARBA" id="ARBA00022679"/>
    </source>
</evidence>
<dbReference type="PANTHER" id="PTHR46383:SF1">
    <property type="entry name" value="ASPARTATE AMINOTRANSFERASE"/>
    <property type="match status" value="1"/>
</dbReference>
<gene>
    <name evidence="8" type="ORF">COX28_02145</name>
</gene>
<dbReference type="InterPro" id="IPR050596">
    <property type="entry name" value="AspAT/PAT-like"/>
</dbReference>
<keyword evidence="3 6" id="KW-0032">Aminotransferase</keyword>
<evidence type="ECO:0000256" key="2">
    <source>
        <dbReference type="ARBA" id="ARBA00007441"/>
    </source>
</evidence>
<accession>A0A2G9Z6X6</accession>
<protein>
    <recommendedName>
        <fullName evidence="6">Aminotransferase</fullName>
        <ecNumber evidence="6">2.6.1.-</ecNumber>
    </recommendedName>
</protein>
<dbReference type="CDD" id="cd00609">
    <property type="entry name" value="AAT_like"/>
    <property type="match status" value="1"/>
</dbReference>
<evidence type="ECO:0000256" key="3">
    <source>
        <dbReference type="ARBA" id="ARBA00022576"/>
    </source>
</evidence>
<dbReference type="GO" id="GO:0008483">
    <property type="term" value="F:transaminase activity"/>
    <property type="evidence" value="ECO:0007669"/>
    <property type="project" value="UniProtKB-KW"/>
</dbReference>
<dbReference type="Gene3D" id="3.90.1150.10">
    <property type="entry name" value="Aspartate Aminotransferase, domain 1"/>
    <property type="match status" value="1"/>
</dbReference>
<feature type="domain" description="Aminotransferase class I/classII large" evidence="7">
    <location>
        <begin position="61"/>
        <end position="412"/>
    </location>
</feature>
<dbReference type="NCBIfam" id="NF005744">
    <property type="entry name" value="PRK07568.1"/>
    <property type="match status" value="1"/>
</dbReference>
<comment type="caution">
    <text evidence="8">The sequence shown here is derived from an EMBL/GenBank/DDBJ whole genome shotgun (WGS) entry which is preliminary data.</text>
</comment>
<dbReference type="Proteomes" id="UP000231235">
    <property type="component" value="Unassembled WGS sequence"/>
</dbReference>
<dbReference type="Gene3D" id="3.40.640.10">
    <property type="entry name" value="Type I PLP-dependent aspartate aminotransferase-like (Major domain)"/>
    <property type="match status" value="1"/>
</dbReference>
<organism evidence="8 9">
    <name type="scientific">Candidatus Kuenenbacteria bacterium CG23_combo_of_CG06-09_8_20_14_all_39_39</name>
    <dbReference type="NCBI Taxonomy" id="1974623"/>
    <lineage>
        <taxon>Bacteria</taxon>
        <taxon>Candidatus Kueneniibacteriota</taxon>
    </lineage>
</organism>
<dbReference type="InterPro" id="IPR015424">
    <property type="entry name" value="PyrdxlP-dep_Trfase"/>
</dbReference>
<dbReference type="GO" id="GO:0030170">
    <property type="term" value="F:pyridoxal phosphate binding"/>
    <property type="evidence" value="ECO:0007669"/>
    <property type="project" value="InterPro"/>
</dbReference>
<dbReference type="PANTHER" id="PTHR46383">
    <property type="entry name" value="ASPARTATE AMINOTRANSFERASE"/>
    <property type="match status" value="1"/>
</dbReference>
<comment type="cofactor">
    <cofactor evidence="1 6">
        <name>pyridoxal 5'-phosphate</name>
        <dbReference type="ChEBI" id="CHEBI:597326"/>
    </cofactor>
</comment>
<evidence type="ECO:0000259" key="7">
    <source>
        <dbReference type="Pfam" id="PF00155"/>
    </source>
</evidence>
<dbReference type="Pfam" id="PF00155">
    <property type="entry name" value="Aminotran_1_2"/>
    <property type="match status" value="1"/>
</dbReference>